<comment type="caution">
    <text evidence="2">The sequence shown here is derived from an EMBL/GenBank/DDBJ whole genome shotgun (WGS) entry which is preliminary data.</text>
</comment>
<dbReference type="PANTHER" id="PTHR11012">
    <property type="entry name" value="PROTEIN KINASE-LIKE DOMAIN-CONTAINING"/>
    <property type="match status" value="1"/>
</dbReference>
<organism evidence="2 3">
    <name type="scientific">Polypedilum vanderplanki</name>
    <name type="common">Sleeping chironomid midge</name>
    <dbReference type="NCBI Taxonomy" id="319348"/>
    <lineage>
        <taxon>Eukaryota</taxon>
        <taxon>Metazoa</taxon>
        <taxon>Ecdysozoa</taxon>
        <taxon>Arthropoda</taxon>
        <taxon>Hexapoda</taxon>
        <taxon>Insecta</taxon>
        <taxon>Pterygota</taxon>
        <taxon>Neoptera</taxon>
        <taxon>Endopterygota</taxon>
        <taxon>Diptera</taxon>
        <taxon>Nematocera</taxon>
        <taxon>Chironomoidea</taxon>
        <taxon>Chironomidae</taxon>
        <taxon>Chironominae</taxon>
        <taxon>Polypedilum</taxon>
        <taxon>Polypedilum</taxon>
    </lineage>
</organism>
<dbReference type="InterPro" id="IPR011009">
    <property type="entry name" value="Kinase-like_dom_sf"/>
</dbReference>
<protein>
    <recommendedName>
        <fullName evidence="1">CHK kinase-like domain-containing protein</fullName>
    </recommendedName>
</protein>
<evidence type="ECO:0000313" key="3">
    <source>
        <dbReference type="Proteomes" id="UP001107558"/>
    </source>
</evidence>
<evidence type="ECO:0000313" key="2">
    <source>
        <dbReference type="EMBL" id="KAG5673196.1"/>
    </source>
</evidence>
<reference evidence="2" key="1">
    <citation type="submission" date="2021-03" db="EMBL/GenBank/DDBJ databases">
        <title>Chromosome level genome of the anhydrobiotic midge Polypedilum vanderplanki.</title>
        <authorList>
            <person name="Yoshida Y."/>
            <person name="Kikawada T."/>
            <person name="Gusev O."/>
        </authorList>
    </citation>
    <scope>NUCLEOTIDE SEQUENCE</scope>
    <source>
        <strain evidence="2">NIAS01</strain>
        <tissue evidence="2">Whole body or cell culture</tissue>
    </source>
</reference>
<dbReference type="EMBL" id="JADBJN010000003">
    <property type="protein sequence ID" value="KAG5673196.1"/>
    <property type="molecule type" value="Genomic_DNA"/>
</dbReference>
<dbReference type="SUPFAM" id="SSF56112">
    <property type="entry name" value="Protein kinase-like (PK-like)"/>
    <property type="match status" value="1"/>
</dbReference>
<dbReference type="OrthoDB" id="6334212at2759"/>
<dbReference type="AlphaFoldDB" id="A0A9J6BTJ3"/>
<proteinExistence type="predicted"/>
<dbReference type="InterPro" id="IPR015897">
    <property type="entry name" value="CHK_kinase-like"/>
</dbReference>
<dbReference type="Proteomes" id="UP001107558">
    <property type="component" value="Chromosome 3"/>
</dbReference>
<gene>
    <name evidence="2" type="ORF">PVAND_003263</name>
</gene>
<dbReference type="InterPro" id="IPR004119">
    <property type="entry name" value="EcKL"/>
</dbReference>
<name>A0A9J6BTJ3_POLVA</name>
<dbReference type="Pfam" id="PF02958">
    <property type="entry name" value="EcKL"/>
    <property type="match status" value="1"/>
</dbReference>
<evidence type="ECO:0000259" key="1">
    <source>
        <dbReference type="SMART" id="SM00587"/>
    </source>
</evidence>
<feature type="domain" description="CHK kinase-like" evidence="1">
    <location>
        <begin position="129"/>
        <end position="333"/>
    </location>
</feature>
<sequence>MNKNLKILLSKPECEEIIRKLHNDDCNDAMEIINYEISQFSEGYPGFLGDYYRLTVEYYHGKGHNNELKEMSFFVKSLPTYNEKKRAMLSDSGIFGKELEVFKHIFPKILKYSSKKWTPKCYYVRDDLMVLENLELTSYSILPQQIELNINHIKLALRSLAAFHTSSIIYERLELRPQNTSIGELYKDMLFETSYMPDSPWLMTGIRTLKNVALYNTKYGIGSIYESSIDKEFMSRALKIFEILDCDMPQIPKVLCHRDLWRNNLMFCCENKNDIYSQPLDCLLIDFQLTRYFPLTLDVIICTLLPSTELVTISDINECIKFYYDQLELELMQHDVKIEDILTFNDFKVGCEHFKLLPLIMQPMFFTLCNLPESYVANLLKTNEEKYIEISLHNRDDVVQDFIEKDGFYRRTLIKSVERLVEYMFKDLFA</sequence>
<dbReference type="SMART" id="SM00587">
    <property type="entry name" value="CHK"/>
    <property type="match status" value="1"/>
</dbReference>
<keyword evidence="3" id="KW-1185">Reference proteome</keyword>
<dbReference type="PANTHER" id="PTHR11012:SF59">
    <property type="entry name" value="CHK KINASE-LIKE DOMAIN-CONTAINING PROTEIN-RELATED"/>
    <property type="match status" value="1"/>
</dbReference>
<accession>A0A9J6BTJ3</accession>